<dbReference type="GO" id="GO:0005886">
    <property type="term" value="C:plasma membrane"/>
    <property type="evidence" value="ECO:0007669"/>
    <property type="project" value="TreeGrafter"/>
</dbReference>
<keyword evidence="6" id="KW-1185">Reference proteome</keyword>
<keyword evidence="1 2" id="KW-0344">Guanine-nucleotide releasing factor</keyword>
<dbReference type="Pfam" id="PF00617">
    <property type="entry name" value="RasGEF"/>
    <property type="match status" value="1"/>
</dbReference>
<keyword evidence="3" id="KW-0472">Membrane</keyword>
<dbReference type="SUPFAM" id="SSF48366">
    <property type="entry name" value="Ras GEF"/>
    <property type="match status" value="1"/>
</dbReference>
<comment type="caution">
    <text evidence="5">The sequence shown here is derived from an EMBL/GenBank/DDBJ whole genome shotgun (WGS) entry which is preliminary data.</text>
</comment>
<feature type="non-terminal residue" evidence="5">
    <location>
        <position position="1"/>
    </location>
</feature>
<organism evidence="5 6">
    <name type="scientific">Reticulomyxa filosa</name>
    <dbReference type="NCBI Taxonomy" id="46433"/>
    <lineage>
        <taxon>Eukaryota</taxon>
        <taxon>Sar</taxon>
        <taxon>Rhizaria</taxon>
        <taxon>Retaria</taxon>
        <taxon>Foraminifera</taxon>
        <taxon>Monothalamids</taxon>
        <taxon>Reticulomyxidae</taxon>
        <taxon>Reticulomyxa</taxon>
    </lineage>
</organism>
<reference evidence="5 6" key="1">
    <citation type="journal article" date="2013" name="Curr. Biol.">
        <title>The Genome of the Foraminiferan Reticulomyxa filosa.</title>
        <authorList>
            <person name="Glockner G."/>
            <person name="Hulsmann N."/>
            <person name="Schleicher M."/>
            <person name="Noegel A.A."/>
            <person name="Eichinger L."/>
            <person name="Gallinger C."/>
            <person name="Pawlowski J."/>
            <person name="Sierra R."/>
            <person name="Euteneuer U."/>
            <person name="Pillet L."/>
            <person name="Moustafa A."/>
            <person name="Platzer M."/>
            <person name="Groth M."/>
            <person name="Szafranski K."/>
            <person name="Schliwa M."/>
        </authorList>
    </citation>
    <scope>NUCLEOTIDE SEQUENCE [LARGE SCALE GENOMIC DNA]</scope>
</reference>
<keyword evidence="3" id="KW-1133">Transmembrane helix</keyword>
<dbReference type="EMBL" id="ASPP01002271">
    <property type="protein sequence ID" value="ETO34802.1"/>
    <property type="molecule type" value="Genomic_DNA"/>
</dbReference>
<accession>X6PAY6</accession>
<evidence type="ECO:0000256" key="3">
    <source>
        <dbReference type="SAM" id="Phobius"/>
    </source>
</evidence>
<dbReference type="InterPro" id="IPR001895">
    <property type="entry name" value="RASGEF_cat_dom"/>
</dbReference>
<dbReference type="Gene3D" id="1.10.840.10">
    <property type="entry name" value="Ras guanine-nucleotide exchange factors catalytic domain"/>
    <property type="match status" value="1"/>
</dbReference>
<dbReference type="SMART" id="SM00147">
    <property type="entry name" value="RasGEF"/>
    <property type="match status" value="1"/>
</dbReference>
<sequence length="241" mass="29109">GWKKPDCWKTSPNLVKMINQFNTEVRWVQTTLLQEKKLARRIRFLMKFIDIAYKCQQIRNFHTLAAIHSALIAKRIMNLPVFFFFSSLLLLHIIYIHIYMHMHIVDIIQWDGLKVQQRESWDKFQNLFDWKKDALFELQERCESPAIPYLPLFCAQFFKIEESQEYKLGDGSINRRKLQLLVQRAERFVQYKQVIGYHFPIKYDYQSLLLKEWKELQNVQEEHLEMLADLVGRNAKLNKKI</sequence>
<dbReference type="PANTHER" id="PTHR23113:SF368">
    <property type="entry name" value="CELL DIVISION CONTROL PROTEIN 25"/>
    <property type="match status" value="1"/>
</dbReference>
<evidence type="ECO:0000313" key="6">
    <source>
        <dbReference type="Proteomes" id="UP000023152"/>
    </source>
</evidence>
<evidence type="ECO:0000259" key="4">
    <source>
        <dbReference type="PROSITE" id="PS50009"/>
    </source>
</evidence>
<evidence type="ECO:0000256" key="2">
    <source>
        <dbReference type="PROSITE-ProRule" id="PRU00168"/>
    </source>
</evidence>
<dbReference type="PANTHER" id="PTHR23113">
    <property type="entry name" value="GUANINE NUCLEOTIDE EXCHANGE FACTOR"/>
    <property type="match status" value="1"/>
</dbReference>
<dbReference type="Proteomes" id="UP000023152">
    <property type="component" value="Unassembled WGS sequence"/>
</dbReference>
<dbReference type="AlphaFoldDB" id="X6PAY6"/>
<dbReference type="OrthoDB" id="10254377at2759"/>
<protein>
    <submittedName>
        <fullName evidence="5">Ras guanine nucleotide exchange factor</fullName>
    </submittedName>
</protein>
<dbReference type="InterPro" id="IPR008937">
    <property type="entry name" value="Ras-like_GEF"/>
</dbReference>
<feature type="transmembrane region" description="Helical" evidence="3">
    <location>
        <begin position="81"/>
        <end position="100"/>
    </location>
</feature>
<keyword evidence="3" id="KW-0812">Transmembrane</keyword>
<evidence type="ECO:0000313" key="5">
    <source>
        <dbReference type="EMBL" id="ETO34802.1"/>
    </source>
</evidence>
<dbReference type="InterPro" id="IPR023578">
    <property type="entry name" value="Ras_GEF_dom_sf"/>
</dbReference>
<dbReference type="GO" id="GO:0007265">
    <property type="term" value="P:Ras protein signal transduction"/>
    <property type="evidence" value="ECO:0007669"/>
    <property type="project" value="TreeGrafter"/>
</dbReference>
<proteinExistence type="predicted"/>
<dbReference type="PROSITE" id="PS50009">
    <property type="entry name" value="RASGEF_CAT"/>
    <property type="match status" value="1"/>
</dbReference>
<feature type="domain" description="Ras-GEF" evidence="4">
    <location>
        <begin position="1"/>
        <end position="225"/>
    </location>
</feature>
<name>X6PAY6_RETFI</name>
<dbReference type="InterPro" id="IPR036964">
    <property type="entry name" value="RASGEF_cat_dom_sf"/>
</dbReference>
<dbReference type="GO" id="GO:0005085">
    <property type="term" value="F:guanyl-nucleotide exchange factor activity"/>
    <property type="evidence" value="ECO:0007669"/>
    <property type="project" value="UniProtKB-KW"/>
</dbReference>
<gene>
    <name evidence="5" type="ORF">RFI_02285</name>
</gene>
<evidence type="ECO:0000256" key="1">
    <source>
        <dbReference type="ARBA" id="ARBA00022658"/>
    </source>
</evidence>